<evidence type="ECO:0000256" key="3">
    <source>
        <dbReference type="ARBA" id="ARBA00022989"/>
    </source>
</evidence>
<evidence type="ECO:0000313" key="7">
    <source>
        <dbReference type="EMBL" id="KAK4212641.1"/>
    </source>
</evidence>
<evidence type="ECO:0000313" key="8">
    <source>
        <dbReference type="Proteomes" id="UP001301769"/>
    </source>
</evidence>
<evidence type="ECO:0000256" key="5">
    <source>
        <dbReference type="SAM" id="MobiDB-lite"/>
    </source>
</evidence>
<keyword evidence="2 6" id="KW-0812">Transmembrane</keyword>
<gene>
    <name evidence="7" type="ORF">QBC37DRAFT_317785</name>
</gene>
<dbReference type="InterPro" id="IPR051694">
    <property type="entry name" value="Immunoregulatory_rcpt-like"/>
</dbReference>
<comment type="subcellular location">
    <subcellularLocation>
        <location evidence="1">Membrane</location>
        <topology evidence="1">Single-pass membrane protein</topology>
    </subcellularLocation>
</comment>
<feature type="transmembrane region" description="Helical" evidence="6">
    <location>
        <begin position="203"/>
        <end position="225"/>
    </location>
</feature>
<name>A0AAN6Y783_9PEZI</name>
<dbReference type="AlphaFoldDB" id="A0AAN6Y783"/>
<evidence type="ECO:0000256" key="2">
    <source>
        <dbReference type="ARBA" id="ARBA00022692"/>
    </source>
</evidence>
<keyword evidence="4 6" id="KW-0472">Membrane</keyword>
<dbReference type="EMBL" id="MU858123">
    <property type="protein sequence ID" value="KAK4212641.1"/>
    <property type="molecule type" value="Genomic_DNA"/>
</dbReference>
<dbReference type="CDD" id="cd12087">
    <property type="entry name" value="TM_EGFR-like"/>
    <property type="match status" value="1"/>
</dbReference>
<evidence type="ECO:0000256" key="4">
    <source>
        <dbReference type="ARBA" id="ARBA00023136"/>
    </source>
</evidence>
<reference evidence="7" key="1">
    <citation type="journal article" date="2023" name="Mol. Phylogenet. Evol.">
        <title>Genome-scale phylogeny and comparative genomics of the fungal order Sordariales.</title>
        <authorList>
            <person name="Hensen N."/>
            <person name="Bonometti L."/>
            <person name="Westerberg I."/>
            <person name="Brannstrom I.O."/>
            <person name="Guillou S."/>
            <person name="Cros-Aarteil S."/>
            <person name="Calhoun S."/>
            <person name="Haridas S."/>
            <person name="Kuo A."/>
            <person name="Mondo S."/>
            <person name="Pangilinan J."/>
            <person name="Riley R."/>
            <person name="LaButti K."/>
            <person name="Andreopoulos B."/>
            <person name="Lipzen A."/>
            <person name="Chen C."/>
            <person name="Yan M."/>
            <person name="Daum C."/>
            <person name="Ng V."/>
            <person name="Clum A."/>
            <person name="Steindorff A."/>
            <person name="Ohm R.A."/>
            <person name="Martin F."/>
            <person name="Silar P."/>
            <person name="Natvig D.O."/>
            <person name="Lalanne C."/>
            <person name="Gautier V."/>
            <person name="Ament-Velasquez S.L."/>
            <person name="Kruys A."/>
            <person name="Hutchinson M.I."/>
            <person name="Powell A.J."/>
            <person name="Barry K."/>
            <person name="Miller A.N."/>
            <person name="Grigoriev I.V."/>
            <person name="Debuchy R."/>
            <person name="Gladieux P."/>
            <person name="Hiltunen Thoren M."/>
            <person name="Johannesson H."/>
        </authorList>
    </citation>
    <scope>NUCLEOTIDE SEQUENCE</scope>
    <source>
        <strain evidence="7">PSN293</strain>
    </source>
</reference>
<feature type="region of interest" description="Disordered" evidence="5">
    <location>
        <begin position="231"/>
        <end position="255"/>
    </location>
</feature>
<dbReference type="GO" id="GO:0016020">
    <property type="term" value="C:membrane"/>
    <property type="evidence" value="ECO:0007669"/>
    <property type="project" value="UniProtKB-SubCell"/>
</dbReference>
<evidence type="ECO:0000256" key="1">
    <source>
        <dbReference type="ARBA" id="ARBA00004167"/>
    </source>
</evidence>
<proteinExistence type="predicted"/>
<sequence length="325" mass="34014">MSLGALTTTFTIPTACAQSLDNIYVTNGGIIVEGPLFSSAGASCFPLGYKPDRSSYFSPGFCVSGYTPAYSSSAILAGNAEETTIICCPSVSGKRFFYDTRREPFGFEEPFACKSEYEALTTRVTSIGDGTTETFIITEKTAGAINAHGYQIRFQASDTLTPSSASIPPNPVSAVPRPDDTGTPPPSTSPSSSPSSSGLSTGAAAGIGVSATIVIIALVFAAFFFGRRSSQRRKQARLDAGRNNANEMPDNGNSMNTLKPATGAVGHGANNTGYEYPHKHYYAAAPFEMGTSPVVGELPTEHNGLMGGGQGRGPPPVELDTSRWE</sequence>
<feature type="compositionally biased region" description="Polar residues" evidence="5">
    <location>
        <begin position="243"/>
        <end position="255"/>
    </location>
</feature>
<dbReference type="GO" id="GO:0071944">
    <property type="term" value="C:cell periphery"/>
    <property type="evidence" value="ECO:0007669"/>
    <property type="project" value="UniProtKB-ARBA"/>
</dbReference>
<feature type="compositionally biased region" description="Low complexity" evidence="5">
    <location>
        <begin position="189"/>
        <end position="201"/>
    </location>
</feature>
<feature type="region of interest" description="Disordered" evidence="5">
    <location>
        <begin position="303"/>
        <end position="325"/>
    </location>
</feature>
<feature type="region of interest" description="Disordered" evidence="5">
    <location>
        <begin position="161"/>
        <end position="201"/>
    </location>
</feature>
<protein>
    <submittedName>
        <fullName evidence="7">Uncharacterized protein</fullName>
    </submittedName>
</protein>
<organism evidence="7 8">
    <name type="scientific">Rhypophila decipiens</name>
    <dbReference type="NCBI Taxonomy" id="261697"/>
    <lineage>
        <taxon>Eukaryota</taxon>
        <taxon>Fungi</taxon>
        <taxon>Dikarya</taxon>
        <taxon>Ascomycota</taxon>
        <taxon>Pezizomycotina</taxon>
        <taxon>Sordariomycetes</taxon>
        <taxon>Sordariomycetidae</taxon>
        <taxon>Sordariales</taxon>
        <taxon>Naviculisporaceae</taxon>
        <taxon>Rhypophila</taxon>
    </lineage>
</organism>
<accession>A0AAN6Y783</accession>
<dbReference type="Proteomes" id="UP001301769">
    <property type="component" value="Unassembled WGS sequence"/>
</dbReference>
<comment type="caution">
    <text evidence="7">The sequence shown here is derived from an EMBL/GenBank/DDBJ whole genome shotgun (WGS) entry which is preliminary data.</text>
</comment>
<keyword evidence="3 6" id="KW-1133">Transmembrane helix</keyword>
<dbReference type="PANTHER" id="PTHR15549">
    <property type="entry name" value="PAIRED IMMUNOGLOBULIN-LIKE TYPE 2 RECEPTOR"/>
    <property type="match status" value="1"/>
</dbReference>
<keyword evidence="8" id="KW-1185">Reference proteome</keyword>
<evidence type="ECO:0000256" key="6">
    <source>
        <dbReference type="SAM" id="Phobius"/>
    </source>
</evidence>
<reference evidence="7" key="2">
    <citation type="submission" date="2023-05" db="EMBL/GenBank/DDBJ databases">
        <authorList>
            <consortium name="Lawrence Berkeley National Laboratory"/>
            <person name="Steindorff A."/>
            <person name="Hensen N."/>
            <person name="Bonometti L."/>
            <person name="Westerberg I."/>
            <person name="Brannstrom I.O."/>
            <person name="Guillou S."/>
            <person name="Cros-Aarteil S."/>
            <person name="Calhoun S."/>
            <person name="Haridas S."/>
            <person name="Kuo A."/>
            <person name="Mondo S."/>
            <person name="Pangilinan J."/>
            <person name="Riley R."/>
            <person name="Labutti K."/>
            <person name="Andreopoulos B."/>
            <person name="Lipzen A."/>
            <person name="Chen C."/>
            <person name="Yanf M."/>
            <person name="Daum C."/>
            <person name="Ng V."/>
            <person name="Clum A."/>
            <person name="Ohm R."/>
            <person name="Martin F."/>
            <person name="Silar P."/>
            <person name="Natvig D."/>
            <person name="Lalanne C."/>
            <person name="Gautier V."/>
            <person name="Ament-Velasquez S.L."/>
            <person name="Kruys A."/>
            <person name="Hutchinson M.I."/>
            <person name="Powell A.J."/>
            <person name="Barry K."/>
            <person name="Miller A.N."/>
            <person name="Grigoriev I.V."/>
            <person name="Debuchy R."/>
            <person name="Gladieux P."/>
            <person name="Thoren M.H."/>
            <person name="Johannesson H."/>
        </authorList>
    </citation>
    <scope>NUCLEOTIDE SEQUENCE</scope>
    <source>
        <strain evidence="7">PSN293</strain>
    </source>
</reference>